<proteinExistence type="predicted"/>
<organism evidence="2 3">
    <name type="scientific">Paramecium sonneborni</name>
    <dbReference type="NCBI Taxonomy" id="65129"/>
    <lineage>
        <taxon>Eukaryota</taxon>
        <taxon>Sar</taxon>
        <taxon>Alveolata</taxon>
        <taxon>Ciliophora</taxon>
        <taxon>Intramacronucleata</taxon>
        <taxon>Oligohymenophorea</taxon>
        <taxon>Peniculida</taxon>
        <taxon>Parameciidae</taxon>
        <taxon>Paramecium</taxon>
    </lineage>
</organism>
<accession>A0A8S1JYT5</accession>
<name>A0A8S1JYT5_9CILI</name>
<dbReference type="AlphaFoldDB" id="A0A8S1JYT5"/>
<comment type="caution">
    <text evidence="2">The sequence shown here is derived from an EMBL/GenBank/DDBJ whole genome shotgun (WGS) entry which is preliminary data.</text>
</comment>
<evidence type="ECO:0000256" key="1">
    <source>
        <dbReference type="SAM" id="MobiDB-lite"/>
    </source>
</evidence>
<gene>
    <name evidence="2" type="ORF">PSON_ATCC_30995.1.T0030105</name>
</gene>
<evidence type="ECO:0000313" key="2">
    <source>
        <dbReference type="EMBL" id="CAD8048181.1"/>
    </source>
</evidence>
<protein>
    <submittedName>
        <fullName evidence="2">Uncharacterized protein</fullName>
    </submittedName>
</protein>
<dbReference type="Proteomes" id="UP000692954">
    <property type="component" value="Unassembled WGS sequence"/>
</dbReference>
<feature type="compositionally biased region" description="Basic and acidic residues" evidence="1">
    <location>
        <begin position="208"/>
        <end position="230"/>
    </location>
</feature>
<sequence>MPNRVIDLMRQFGRKSQAVSIIQFFRSMVACKSNYTIIIIQIASITNIKGKNGQICLYRVNFIGDTSHALLGFDKLKKWNPKPIQQETKKLKESIDLAKKLIEGLEKSQEIELGNLNEHILKDFTIKLNDLVFKQKSIQDIIQVLNLISNNEKLSIVKLNLGQQYFELYQVLKYGKVENPLQNTQDFIDQLKETIGFQKQHDFLSIQKKQEKPTPNSDDTKEITDSPIKKKKIEEISKDTLCNQH</sequence>
<reference evidence="2" key="1">
    <citation type="submission" date="2021-01" db="EMBL/GenBank/DDBJ databases">
        <authorList>
            <consortium name="Genoscope - CEA"/>
            <person name="William W."/>
        </authorList>
    </citation>
    <scope>NUCLEOTIDE SEQUENCE</scope>
</reference>
<dbReference type="EMBL" id="CAJJDN010000003">
    <property type="protein sequence ID" value="CAD8048181.1"/>
    <property type="molecule type" value="Genomic_DNA"/>
</dbReference>
<dbReference type="OrthoDB" id="62853at2759"/>
<keyword evidence="3" id="KW-1185">Reference proteome</keyword>
<evidence type="ECO:0000313" key="3">
    <source>
        <dbReference type="Proteomes" id="UP000692954"/>
    </source>
</evidence>
<feature type="region of interest" description="Disordered" evidence="1">
    <location>
        <begin position="206"/>
        <end position="230"/>
    </location>
</feature>